<protein>
    <submittedName>
        <fullName evidence="5">NAD(P)-binding protein</fullName>
    </submittedName>
</protein>
<evidence type="ECO:0000256" key="3">
    <source>
        <dbReference type="SAM" id="SignalP"/>
    </source>
</evidence>
<name>A0A7J5C477_9MICO</name>
<dbReference type="SUPFAM" id="SSF51905">
    <property type="entry name" value="FAD/NAD(P)-binding domain"/>
    <property type="match status" value="1"/>
</dbReference>
<dbReference type="EMBL" id="WBJZ01000001">
    <property type="protein sequence ID" value="KAB1662590.1"/>
    <property type="molecule type" value="Genomic_DNA"/>
</dbReference>
<dbReference type="InterPro" id="IPR050493">
    <property type="entry name" value="FAD-dep_Monooxygenase_BioMet"/>
</dbReference>
<dbReference type="InterPro" id="IPR036188">
    <property type="entry name" value="FAD/NAD-bd_sf"/>
</dbReference>
<feature type="chain" id="PRO_5038798634" evidence="3">
    <location>
        <begin position="18"/>
        <end position="350"/>
    </location>
</feature>
<dbReference type="InterPro" id="IPR002938">
    <property type="entry name" value="FAD-bd"/>
</dbReference>
<dbReference type="PANTHER" id="PTHR13789">
    <property type="entry name" value="MONOOXYGENASE"/>
    <property type="match status" value="1"/>
</dbReference>
<dbReference type="OrthoDB" id="9782160at2"/>
<dbReference type="RefSeq" id="WP_158039023.1">
    <property type="nucleotide sequence ID" value="NZ_JACCFV010000001.1"/>
</dbReference>
<feature type="domain" description="FAD-binding" evidence="4">
    <location>
        <begin position="249"/>
        <end position="307"/>
    </location>
</feature>
<evidence type="ECO:0000313" key="5">
    <source>
        <dbReference type="EMBL" id="KAB1662590.1"/>
    </source>
</evidence>
<reference evidence="5 6" key="1">
    <citation type="submission" date="2019-09" db="EMBL/GenBank/DDBJ databases">
        <title>Phylogeny of genus Pseudoclavibacter and closely related genus.</title>
        <authorList>
            <person name="Li Y."/>
        </authorList>
    </citation>
    <scope>NUCLEOTIDE SEQUENCE [LARGE SCALE GENOMIC DNA]</scope>
    <source>
        <strain evidence="5 6">DSM 23821</strain>
    </source>
</reference>
<feature type="signal peptide" evidence="3">
    <location>
        <begin position="1"/>
        <end position="17"/>
    </location>
</feature>
<dbReference type="PANTHER" id="PTHR13789:SF309">
    <property type="entry name" value="PUTATIVE (AFU_ORTHOLOGUE AFUA_6G14510)-RELATED"/>
    <property type="match status" value="1"/>
</dbReference>
<keyword evidence="3" id="KW-0732">Signal</keyword>
<accession>A0A7J5C477</accession>
<keyword evidence="2" id="KW-0503">Monooxygenase</keyword>
<proteinExistence type="predicted"/>
<organism evidence="5 6">
    <name type="scientific">Pseudoclavibacter chungangensis</name>
    <dbReference type="NCBI Taxonomy" id="587635"/>
    <lineage>
        <taxon>Bacteria</taxon>
        <taxon>Bacillati</taxon>
        <taxon>Actinomycetota</taxon>
        <taxon>Actinomycetes</taxon>
        <taxon>Micrococcales</taxon>
        <taxon>Microbacteriaceae</taxon>
        <taxon>Pseudoclavibacter</taxon>
    </lineage>
</organism>
<dbReference type="GO" id="GO:0004497">
    <property type="term" value="F:monooxygenase activity"/>
    <property type="evidence" value="ECO:0007669"/>
    <property type="project" value="UniProtKB-KW"/>
</dbReference>
<gene>
    <name evidence="5" type="ORF">F8O01_01205</name>
</gene>
<evidence type="ECO:0000259" key="4">
    <source>
        <dbReference type="Pfam" id="PF01494"/>
    </source>
</evidence>
<evidence type="ECO:0000256" key="2">
    <source>
        <dbReference type="ARBA" id="ARBA00023033"/>
    </source>
</evidence>
<keyword evidence="1" id="KW-0560">Oxidoreductase</keyword>
<dbReference type="Gene3D" id="3.50.50.60">
    <property type="entry name" value="FAD/NAD(P)-binding domain"/>
    <property type="match status" value="1"/>
</dbReference>
<keyword evidence="6" id="KW-1185">Reference proteome</keyword>
<dbReference type="Proteomes" id="UP000467240">
    <property type="component" value="Unassembled WGS sequence"/>
</dbReference>
<dbReference type="AlphaFoldDB" id="A0A7J5C477"/>
<sequence>MSRIRIVGAGVAGLALAAFLAPARHDVELVDERFAVPEVSTAFCIWPRTRRLLAARGLEAPLVARGVEVRGGALRVADGRGLPVSARSPALFVPRSALVEVLARAIPETVLRRTERIDAPAPEAGIDVLVGADGVGSRTRTTAWGPAHDARSHGRTVLRGIVDLPAPAGAIETWGRGWLMGVTPLDGRRTNWFACFDERRFPDADAALAHLRELVGGRLDDLDRVLAAADPAATLVHGIRSVARPVLPVRGNTVLIGDAAHAMTPNLGRGACTAIDDAAVLARELDSRAPQAALRRYARRRTVVPHAIRIASAAMLGIATTTRGAGVRDALVGARGRAQVRSAGAVRGAR</sequence>
<evidence type="ECO:0000256" key="1">
    <source>
        <dbReference type="ARBA" id="ARBA00023002"/>
    </source>
</evidence>
<evidence type="ECO:0000313" key="6">
    <source>
        <dbReference type="Proteomes" id="UP000467240"/>
    </source>
</evidence>
<dbReference type="Pfam" id="PF13450">
    <property type="entry name" value="NAD_binding_8"/>
    <property type="match status" value="1"/>
</dbReference>
<dbReference type="Pfam" id="PF01494">
    <property type="entry name" value="FAD_binding_3"/>
    <property type="match status" value="1"/>
</dbReference>
<dbReference type="GO" id="GO:0071949">
    <property type="term" value="F:FAD binding"/>
    <property type="evidence" value="ECO:0007669"/>
    <property type="project" value="InterPro"/>
</dbReference>
<comment type="caution">
    <text evidence="5">The sequence shown here is derived from an EMBL/GenBank/DDBJ whole genome shotgun (WGS) entry which is preliminary data.</text>
</comment>
<dbReference type="PRINTS" id="PR00420">
    <property type="entry name" value="RNGMNOXGNASE"/>
</dbReference>